<reference evidence="3 4" key="1">
    <citation type="submission" date="2023-09" db="EMBL/GenBank/DDBJ databases">
        <title>Nesidiocoris tenuis whole genome shotgun sequence.</title>
        <authorList>
            <person name="Shibata T."/>
            <person name="Shimoda M."/>
            <person name="Kobayashi T."/>
            <person name="Uehara T."/>
        </authorList>
    </citation>
    <scope>NUCLEOTIDE SEQUENCE [LARGE SCALE GENOMIC DNA]</scope>
    <source>
        <strain evidence="3 4">Japan</strain>
    </source>
</reference>
<evidence type="ECO:0000313" key="4">
    <source>
        <dbReference type="Proteomes" id="UP001307889"/>
    </source>
</evidence>
<organism evidence="3 4">
    <name type="scientific">Nesidiocoris tenuis</name>
    <dbReference type="NCBI Taxonomy" id="355587"/>
    <lineage>
        <taxon>Eukaryota</taxon>
        <taxon>Metazoa</taxon>
        <taxon>Ecdysozoa</taxon>
        <taxon>Arthropoda</taxon>
        <taxon>Hexapoda</taxon>
        <taxon>Insecta</taxon>
        <taxon>Pterygota</taxon>
        <taxon>Neoptera</taxon>
        <taxon>Paraneoptera</taxon>
        <taxon>Hemiptera</taxon>
        <taxon>Heteroptera</taxon>
        <taxon>Panheteroptera</taxon>
        <taxon>Cimicomorpha</taxon>
        <taxon>Miridae</taxon>
        <taxon>Dicyphina</taxon>
        <taxon>Nesidiocoris</taxon>
    </lineage>
</organism>
<evidence type="ECO:0000256" key="2">
    <source>
        <dbReference type="SAM" id="MobiDB-lite"/>
    </source>
</evidence>
<dbReference type="PANTHER" id="PTHR10380">
    <property type="entry name" value="CUTICLE PROTEIN"/>
    <property type="match status" value="1"/>
</dbReference>
<keyword evidence="4" id="KW-1185">Reference proteome</keyword>
<evidence type="ECO:0000256" key="1">
    <source>
        <dbReference type="PROSITE-ProRule" id="PRU00497"/>
    </source>
</evidence>
<feature type="compositionally biased region" description="Low complexity" evidence="2">
    <location>
        <begin position="234"/>
        <end position="243"/>
    </location>
</feature>
<dbReference type="PANTHER" id="PTHR10380:SF238">
    <property type="entry name" value="CUTICULAR PROTEIN 65EA-RELATED"/>
    <property type="match status" value="1"/>
</dbReference>
<accession>A0ABN7B5E3</accession>
<dbReference type="InterPro" id="IPR050468">
    <property type="entry name" value="Cuticle_Struct_Prot"/>
</dbReference>
<name>A0ABN7B5E3_9HEMI</name>
<proteinExistence type="predicted"/>
<feature type="region of interest" description="Disordered" evidence="2">
    <location>
        <begin position="156"/>
        <end position="278"/>
    </location>
</feature>
<evidence type="ECO:0000313" key="3">
    <source>
        <dbReference type="EMBL" id="BES99473.1"/>
    </source>
</evidence>
<feature type="compositionally biased region" description="Low complexity" evidence="2">
    <location>
        <begin position="168"/>
        <end position="178"/>
    </location>
</feature>
<dbReference type="Proteomes" id="UP001307889">
    <property type="component" value="Chromosome 10"/>
</dbReference>
<protein>
    <submittedName>
        <fullName evidence="3">Insect cuticle protein</fullName>
    </submittedName>
</protein>
<keyword evidence="1" id="KW-0193">Cuticle</keyword>
<sequence length="278" mass="30024">MLGKYEEEGSPDWGGGITRVEVDPIKLLRGLERGPSSEWTTSEGPTKLAVFHRFDAMILELVLVGVLGRVMGQSDDGSFDYGGSAYRKPPPAILMHKQALTQDGSFNFVFAAENGLKQGETIAPDGTRTGAYSYVDPSGQTVSVKYSAGKDGFKIIEGSHVPKPPPHVVQQQLQQQRYAPPPAIIREGPPNLSHLNRHPDSGSRGSGYSDDRFSEPGRFSDGSGRYSEGPSGPGPDRSPSFRSSRPHVAPVQEYVPGPEDRHVGPHSFGSGYAFEFQG</sequence>
<dbReference type="Pfam" id="PF00379">
    <property type="entry name" value="Chitin_bind_4"/>
    <property type="match status" value="1"/>
</dbReference>
<dbReference type="EMBL" id="AP028918">
    <property type="protein sequence ID" value="BES99473.1"/>
    <property type="molecule type" value="Genomic_DNA"/>
</dbReference>
<gene>
    <name evidence="3" type="ORF">NTJ_12289</name>
</gene>
<dbReference type="InterPro" id="IPR000618">
    <property type="entry name" value="Insect_cuticle"/>
</dbReference>
<dbReference type="PROSITE" id="PS51155">
    <property type="entry name" value="CHIT_BIND_RR_2"/>
    <property type="match status" value="1"/>
</dbReference>